<feature type="transmembrane region" description="Helical" evidence="1">
    <location>
        <begin position="546"/>
        <end position="564"/>
    </location>
</feature>
<dbReference type="Proteomes" id="UP000671910">
    <property type="component" value="Chromosome"/>
</dbReference>
<keyword evidence="1" id="KW-0472">Membrane</keyword>
<feature type="transmembrane region" description="Helical" evidence="1">
    <location>
        <begin position="419"/>
        <end position="437"/>
    </location>
</feature>
<protein>
    <submittedName>
        <fullName evidence="3">Cytochrome C oxidase Cbb3</fullName>
    </submittedName>
</protein>
<name>A0A9E6STV8_9ACTN</name>
<gene>
    <name evidence="2" type="ORF">GMI68_04355</name>
    <name evidence="3" type="ORF">J7S26_05730</name>
</gene>
<proteinExistence type="predicted"/>
<keyword evidence="1" id="KW-0812">Transmembrane</keyword>
<feature type="transmembrane region" description="Helical" evidence="1">
    <location>
        <begin position="224"/>
        <end position="243"/>
    </location>
</feature>
<feature type="transmembrane region" description="Helical" evidence="1">
    <location>
        <begin position="497"/>
        <end position="517"/>
    </location>
</feature>
<organism evidence="3 5">
    <name type="scientific">Xiamenia xianingshaonis</name>
    <dbReference type="NCBI Taxonomy" id="2682776"/>
    <lineage>
        <taxon>Bacteria</taxon>
        <taxon>Bacillati</taxon>
        <taxon>Actinomycetota</taxon>
        <taxon>Coriobacteriia</taxon>
        <taxon>Eggerthellales</taxon>
        <taxon>Eggerthellaceae</taxon>
        <taxon>Xiamenia</taxon>
    </lineage>
</organism>
<dbReference type="KEGG" id="ebz:J7S26_05730"/>
<reference evidence="3" key="2">
    <citation type="submission" date="2021-04" db="EMBL/GenBank/DDBJ databases">
        <title>Novel species in family Eggerthellaceae.</title>
        <authorList>
            <person name="Zhang G."/>
        </authorList>
    </citation>
    <scope>NUCLEOTIDE SEQUENCE</scope>
    <source>
        <strain evidence="3">Zg-886</strain>
    </source>
</reference>
<feature type="transmembrane region" description="Helical" evidence="1">
    <location>
        <begin position="359"/>
        <end position="380"/>
    </location>
</feature>
<evidence type="ECO:0000256" key="1">
    <source>
        <dbReference type="SAM" id="Phobius"/>
    </source>
</evidence>
<evidence type="ECO:0000313" key="2">
    <source>
        <dbReference type="EMBL" id="NHM14001.1"/>
    </source>
</evidence>
<sequence length="725" mass="80150">MPSVRDNATYFCRSFMDRHGAAVLHFAKVAAVLLACALALEVFLFNMNFYLTAGLEPRDVTRECGLPENDIGQLMLTEANHAVVLQGLDQAVENVWLDFDGEQPAQLLECKVSFTDEAHKTFFDTTEYTRGVPIVDVSTVSDKSEYLNLNASGRVQALEIELVGDEVRYPVLLDKVVLNANRPFDFNKTRFGVALGILCLVYAFRPRSAIYRWPLRVRPRLTKAIIIGAFVVECLVMTSYLFFGSNLVGVATSSYNYGSWDGVSMANTFEVGGENAQQYAELAKSFTRGQLHLEEEPPEWLKAMDDPYDKGARDEAQKETGEDYLFDVAYHDGKYYVYFGVVPVFLFYLPFYLATGANFPTALGVLASVLAFAGGCTALLDRFARHHFKRVSLGLFLLLQIPLVACSGVLYLLKFPTFYSLPIALGLAFSVWGLYLWMVGRSAAHPCRWYAAGSLCMALVAGCRPQLLVLSCVAFPLFWRRYITEKRLFTGTGAREFACLVAPYAAVALAIMGYNAARFGSPTDFGASYNLTVNDMTRRGFNLGRILPALFAYFLQPPSVTGVFPFVQPAPFDTTYLGQTIKEATFGGIFACLPVLWILAASRRILALRVSERATHTTAGVVVALVAGGIVVALADAQMAGILERYFADFSFMFLAAAVLLLFVANERLAPGTPTASLFQNALLAVVALSVVYVVLVCFVPEVGWYSDIYDWAYQNIIEAVQFWT</sequence>
<reference evidence="2 4" key="1">
    <citation type="submission" date="2019-11" db="EMBL/GenBank/DDBJ databases">
        <title>Eggerthellaceae novel genus isolated from the rectal contents of marmort.</title>
        <authorList>
            <person name="Zhang G."/>
        </authorList>
    </citation>
    <scope>NUCLEOTIDE SEQUENCE [LARGE SCALE GENOMIC DNA]</scope>
    <source>
        <strain evidence="2">Zg-886</strain>
        <strain evidence="4">zg-886</strain>
    </source>
</reference>
<keyword evidence="4" id="KW-1185">Reference proteome</keyword>
<dbReference type="AlphaFoldDB" id="A0A9E6STV8"/>
<dbReference type="Proteomes" id="UP000636394">
    <property type="component" value="Unassembled WGS sequence"/>
</dbReference>
<keyword evidence="1" id="KW-1133">Transmembrane helix</keyword>
<feature type="transmembrane region" description="Helical" evidence="1">
    <location>
        <begin position="392"/>
        <end position="413"/>
    </location>
</feature>
<feature type="transmembrane region" description="Helical" evidence="1">
    <location>
        <begin position="646"/>
        <end position="666"/>
    </location>
</feature>
<feature type="transmembrane region" description="Helical" evidence="1">
    <location>
        <begin position="449"/>
        <end position="477"/>
    </location>
</feature>
<evidence type="ECO:0000313" key="3">
    <source>
        <dbReference type="EMBL" id="QTU83875.1"/>
    </source>
</evidence>
<evidence type="ECO:0000313" key="5">
    <source>
        <dbReference type="Proteomes" id="UP000671910"/>
    </source>
</evidence>
<feature type="transmembrane region" description="Helical" evidence="1">
    <location>
        <begin position="189"/>
        <end position="204"/>
    </location>
</feature>
<feature type="transmembrane region" description="Helical" evidence="1">
    <location>
        <begin position="614"/>
        <end position="634"/>
    </location>
</feature>
<feature type="transmembrane region" description="Helical" evidence="1">
    <location>
        <begin position="678"/>
        <end position="700"/>
    </location>
</feature>
<accession>A0A9E6STV8</accession>
<feature type="transmembrane region" description="Helical" evidence="1">
    <location>
        <begin position="584"/>
        <end position="602"/>
    </location>
</feature>
<dbReference type="EMBL" id="WPCR01000005">
    <property type="protein sequence ID" value="NHM14001.1"/>
    <property type="molecule type" value="Genomic_DNA"/>
</dbReference>
<evidence type="ECO:0000313" key="4">
    <source>
        <dbReference type="Proteomes" id="UP000636394"/>
    </source>
</evidence>
<feature type="transmembrane region" description="Helical" evidence="1">
    <location>
        <begin position="20"/>
        <end position="45"/>
    </location>
</feature>
<feature type="transmembrane region" description="Helical" evidence="1">
    <location>
        <begin position="335"/>
        <end position="353"/>
    </location>
</feature>
<dbReference type="EMBL" id="CP072829">
    <property type="protein sequence ID" value="QTU83875.1"/>
    <property type="molecule type" value="Genomic_DNA"/>
</dbReference>